<accession>A0A9P8PMH2</accession>
<organism evidence="1 2">
    <name type="scientific">Wickerhamomyces mucosus</name>
    <dbReference type="NCBI Taxonomy" id="1378264"/>
    <lineage>
        <taxon>Eukaryota</taxon>
        <taxon>Fungi</taxon>
        <taxon>Dikarya</taxon>
        <taxon>Ascomycota</taxon>
        <taxon>Saccharomycotina</taxon>
        <taxon>Saccharomycetes</taxon>
        <taxon>Phaffomycetales</taxon>
        <taxon>Wickerhamomycetaceae</taxon>
        <taxon>Wickerhamomyces</taxon>
    </lineage>
</organism>
<evidence type="ECO:0000313" key="2">
    <source>
        <dbReference type="Proteomes" id="UP000769528"/>
    </source>
</evidence>
<proteinExistence type="predicted"/>
<reference evidence="1" key="2">
    <citation type="submission" date="2021-01" db="EMBL/GenBank/DDBJ databases">
        <authorList>
            <person name="Schikora-Tamarit M.A."/>
        </authorList>
    </citation>
    <scope>NUCLEOTIDE SEQUENCE</scope>
    <source>
        <strain evidence="1">CBS6341</strain>
    </source>
</reference>
<keyword evidence="2" id="KW-1185">Reference proteome</keyword>
<gene>
    <name evidence="1" type="ORF">WICMUC_003046</name>
</gene>
<name>A0A9P8PMH2_9ASCO</name>
<evidence type="ECO:0000313" key="1">
    <source>
        <dbReference type="EMBL" id="KAH3674843.1"/>
    </source>
</evidence>
<dbReference type="AlphaFoldDB" id="A0A9P8PMH2"/>
<comment type="caution">
    <text evidence="1">The sequence shown here is derived from an EMBL/GenBank/DDBJ whole genome shotgun (WGS) entry which is preliminary data.</text>
</comment>
<sequence>MVDVDIDYFGKYCYDNGYYENLNGDDVSFCWFVDAVVVEIVEMVEKVGIVIVISWILLFNSSGEGQYFESMFEFDLEEDADEPQALTVGNGAGANFISGLLAFLSDFGDGVGEGN</sequence>
<reference evidence="1" key="1">
    <citation type="journal article" date="2021" name="Open Biol.">
        <title>Shared evolutionary footprints suggest mitochondrial oxidative damage underlies multiple complex I losses in fungi.</title>
        <authorList>
            <person name="Schikora-Tamarit M.A."/>
            <person name="Marcet-Houben M."/>
            <person name="Nosek J."/>
            <person name="Gabaldon T."/>
        </authorList>
    </citation>
    <scope>NUCLEOTIDE SEQUENCE</scope>
    <source>
        <strain evidence="1">CBS6341</strain>
    </source>
</reference>
<dbReference type="Proteomes" id="UP000769528">
    <property type="component" value="Unassembled WGS sequence"/>
</dbReference>
<dbReference type="EMBL" id="JAEUBF010000796">
    <property type="protein sequence ID" value="KAH3674843.1"/>
    <property type="molecule type" value="Genomic_DNA"/>
</dbReference>
<protein>
    <submittedName>
        <fullName evidence="1">Uncharacterized protein</fullName>
    </submittedName>
</protein>